<dbReference type="SUPFAM" id="SSF53920">
    <property type="entry name" value="Fe-only hydrogenase"/>
    <property type="match status" value="1"/>
</dbReference>
<feature type="domain" description="Iron hydrogenase large subunit C-terminal" evidence="2">
    <location>
        <begin position="1"/>
        <end position="46"/>
    </location>
</feature>
<dbReference type="Gene3D" id="3.40.950.10">
    <property type="entry name" value="Fe-only Hydrogenase (Larger Subunit), Chain L, domain 3"/>
    <property type="match status" value="2"/>
</dbReference>
<gene>
    <name evidence="3" type="ORF">HAX54_053496</name>
</gene>
<proteinExistence type="inferred from homology"/>
<dbReference type="InterPro" id="IPR050340">
    <property type="entry name" value="Cytosolic_Fe-S_CAF"/>
</dbReference>
<dbReference type="Proteomes" id="UP000823775">
    <property type="component" value="Unassembled WGS sequence"/>
</dbReference>
<name>A0ABS8T2G7_DATST</name>
<feature type="domain" description="Iron hydrogenase large subunit C-terminal" evidence="2">
    <location>
        <begin position="57"/>
        <end position="147"/>
    </location>
</feature>
<organism evidence="3 4">
    <name type="scientific">Datura stramonium</name>
    <name type="common">Jimsonweed</name>
    <name type="synonym">Common thornapple</name>
    <dbReference type="NCBI Taxonomy" id="4076"/>
    <lineage>
        <taxon>Eukaryota</taxon>
        <taxon>Viridiplantae</taxon>
        <taxon>Streptophyta</taxon>
        <taxon>Embryophyta</taxon>
        <taxon>Tracheophyta</taxon>
        <taxon>Spermatophyta</taxon>
        <taxon>Magnoliopsida</taxon>
        <taxon>eudicotyledons</taxon>
        <taxon>Gunneridae</taxon>
        <taxon>Pentapetalae</taxon>
        <taxon>asterids</taxon>
        <taxon>lamiids</taxon>
        <taxon>Solanales</taxon>
        <taxon>Solanaceae</taxon>
        <taxon>Solanoideae</taxon>
        <taxon>Datureae</taxon>
        <taxon>Datura</taxon>
    </lineage>
</organism>
<dbReference type="PANTHER" id="PTHR11615">
    <property type="entry name" value="NITRATE, FORMATE, IRON DEHYDROGENASE"/>
    <property type="match status" value="1"/>
</dbReference>
<evidence type="ECO:0000259" key="2">
    <source>
        <dbReference type="Pfam" id="PF02906"/>
    </source>
</evidence>
<accession>A0ABS8T2G7</accession>
<dbReference type="EMBL" id="JACEIK010000997">
    <property type="protein sequence ID" value="MCD7464844.1"/>
    <property type="molecule type" value="Genomic_DNA"/>
</dbReference>
<sequence>MISSACPGWICYAEKTLGSYILPYISSVKSPNKLWSSCPRKLYMPKAKCKTRGYTTRDYNAIFDNRKFLDLIQLKAVDFQSLEESPLDKLFANINEEGHLYGVHGSSGGYAETIYRHVAKVLLGQEVKGPIAFKTIRNYDFQEVSLEDDAMISSCEKTVASII</sequence>
<evidence type="ECO:0000313" key="3">
    <source>
        <dbReference type="EMBL" id="MCD7464844.1"/>
    </source>
</evidence>
<comment type="similarity">
    <text evidence="1">Belongs to the NARF family.</text>
</comment>
<comment type="caution">
    <text evidence="3">The sequence shown here is derived from an EMBL/GenBank/DDBJ whole genome shotgun (WGS) entry which is preliminary data.</text>
</comment>
<keyword evidence="4" id="KW-1185">Reference proteome</keyword>
<dbReference type="InterPro" id="IPR004108">
    <property type="entry name" value="Fe_hydrogenase_lsu_C"/>
</dbReference>
<evidence type="ECO:0000313" key="4">
    <source>
        <dbReference type="Proteomes" id="UP000823775"/>
    </source>
</evidence>
<dbReference type="Pfam" id="PF02906">
    <property type="entry name" value="Fe_hyd_lg_C"/>
    <property type="match status" value="2"/>
</dbReference>
<evidence type="ECO:0000256" key="1">
    <source>
        <dbReference type="ARBA" id="ARBA00006596"/>
    </source>
</evidence>
<protein>
    <recommendedName>
        <fullName evidence="2">Iron hydrogenase large subunit C-terminal domain-containing protein</fullName>
    </recommendedName>
</protein>
<dbReference type="InterPro" id="IPR009016">
    <property type="entry name" value="Fe_hydrogenase"/>
</dbReference>
<reference evidence="3 4" key="1">
    <citation type="journal article" date="2021" name="BMC Genomics">
        <title>Datura genome reveals duplications of psychoactive alkaloid biosynthetic genes and high mutation rate following tissue culture.</title>
        <authorList>
            <person name="Rajewski A."/>
            <person name="Carter-House D."/>
            <person name="Stajich J."/>
            <person name="Litt A."/>
        </authorList>
    </citation>
    <scope>NUCLEOTIDE SEQUENCE [LARGE SCALE GENOMIC DNA]</scope>
    <source>
        <strain evidence="3">AR-01</strain>
    </source>
</reference>